<accession>A0AAD6ZHP3</accession>
<comment type="caution">
    <text evidence="2">The sequence shown here is derived from an EMBL/GenBank/DDBJ whole genome shotgun (WGS) entry which is preliminary data.</text>
</comment>
<evidence type="ECO:0000256" key="1">
    <source>
        <dbReference type="SAM" id="MobiDB-lite"/>
    </source>
</evidence>
<gene>
    <name evidence="2" type="ORF">DFH08DRAFT_1029481</name>
</gene>
<proteinExistence type="predicted"/>
<dbReference type="AlphaFoldDB" id="A0AAD6ZHP3"/>
<sequence>MDSWVTMLPTYCDLFLEDITPATAAETESSEHLPPLRVAPRLLPQIHSQSAALSLRPNRPPRHGCIASRLSSRHRAYFPASTSALSLIPPTYLAQARASRTLTRSEPGVALAAFPVPRCIEVEDRICIHLRLRCTSPRHLIRLRVSPKTRQEKTRYTNCGGDGLDASVRVPGVYPEQHARRDADNVHDALHESTVVHLSVRHAHTYSFTYVSPVGPCGSDKDHRTGPALFSSPACRRPVHDSPSPSTSHVTVPNTAQSSNNLVPALPASLPPVASNPSWILGGCTYTRWRVPCGQATRVALLFRMQQRVLGVQRLHFLRLGALLSALPFSLGRM</sequence>
<feature type="compositionally biased region" description="Low complexity" evidence="1">
    <location>
        <begin position="241"/>
        <end position="253"/>
    </location>
</feature>
<name>A0AAD6ZHP3_9AGAR</name>
<feature type="region of interest" description="Disordered" evidence="1">
    <location>
        <begin position="228"/>
        <end position="258"/>
    </location>
</feature>
<evidence type="ECO:0000313" key="2">
    <source>
        <dbReference type="EMBL" id="KAJ7323205.1"/>
    </source>
</evidence>
<keyword evidence="3" id="KW-1185">Reference proteome</keyword>
<dbReference type="EMBL" id="JARIHO010000047">
    <property type="protein sequence ID" value="KAJ7323205.1"/>
    <property type="molecule type" value="Genomic_DNA"/>
</dbReference>
<dbReference type="Proteomes" id="UP001218218">
    <property type="component" value="Unassembled WGS sequence"/>
</dbReference>
<protein>
    <submittedName>
        <fullName evidence="2">Uncharacterized protein</fullName>
    </submittedName>
</protein>
<evidence type="ECO:0000313" key="3">
    <source>
        <dbReference type="Proteomes" id="UP001218218"/>
    </source>
</evidence>
<reference evidence="2" key="1">
    <citation type="submission" date="2023-03" db="EMBL/GenBank/DDBJ databases">
        <title>Massive genome expansion in bonnet fungi (Mycena s.s.) driven by repeated elements and novel gene families across ecological guilds.</title>
        <authorList>
            <consortium name="Lawrence Berkeley National Laboratory"/>
            <person name="Harder C.B."/>
            <person name="Miyauchi S."/>
            <person name="Viragh M."/>
            <person name="Kuo A."/>
            <person name="Thoen E."/>
            <person name="Andreopoulos B."/>
            <person name="Lu D."/>
            <person name="Skrede I."/>
            <person name="Drula E."/>
            <person name="Henrissat B."/>
            <person name="Morin E."/>
            <person name="Kohler A."/>
            <person name="Barry K."/>
            <person name="LaButti K."/>
            <person name="Morin E."/>
            <person name="Salamov A."/>
            <person name="Lipzen A."/>
            <person name="Mereny Z."/>
            <person name="Hegedus B."/>
            <person name="Baldrian P."/>
            <person name="Stursova M."/>
            <person name="Weitz H."/>
            <person name="Taylor A."/>
            <person name="Grigoriev I.V."/>
            <person name="Nagy L.G."/>
            <person name="Martin F."/>
            <person name="Kauserud H."/>
        </authorList>
    </citation>
    <scope>NUCLEOTIDE SEQUENCE</scope>
    <source>
        <strain evidence="2">CBHHK002</strain>
    </source>
</reference>
<organism evidence="2 3">
    <name type="scientific">Mycena albidolilacea</name>
    <dbReference type="NCBI Taxonomy" id="1033008"/>
    <lineage>
        <taxon>Eukaryota</taxon>
        <taxon>Fungi</taxon>
        <taxon>Dikarya</taxon>
        <taxon>Basidiomycota</taxon>
        <taxon>Agaricomycotina</taxon>
        <taxon>Agaricomycetes</taxon>
        <taxon>Agaricomycetidae</taxon>
        <taxon>Agaricales</taxon>
        <taxon>Marasmiineae</taxon>
        <taxon>Mycenaceae</taxon>
        <taxon>Mycena</taxon>
    </lineage>
</organism>